<dbReference type="PANTHER" id="PTHR30620">
    <property type="entry name" value="PERIPLASMIC BETA-GLUCOSIDASE-RELATED"/>
    <property type="match status" value="1"/>
</dbReference>
<reference evidence="9" key="1">
    <citation type="submission" date="2021-12" db="EMBL/GenBank/DDBJ databases">
        <title>Prjna785345.</title>
        <authorList>
            <person name="Rujirawat T."/>
            <person name="Krajaejun T."/>
        </authorList>
    </citation>
    <scope>NUCLEOTIDE SEQUENCE</scope>
    <source>
        <strain evidence="9">Pi057C3</strain>
    </source>
</reference>
<keyword evidence="10" id="KW-1185">Reference proteome</keyword>
<feature type="chain" id="PRO_5042016425" description="beta-glucosidase" evidence="7">
    <location>
        <begin position="21"/>
        <end position="786"/>
    </location>
</feature>
<dbReference type="FunFam" id="3.20.20.300:FF:000007">
    <property type="entry name" value="Lysosomal beta glucosidase"/>
    <property type="match status" value="1"/>
</dbReference>
<dbReference type="SMART" id="SM01217">
    <property type="entry name" value="Fn3_like"/>
    <property type="match status" value="1"/>
</dbReference>
<comment type="caution">
    <text evidence="9">The sequence shown here is derived from an EMBL/GenBank/DDBJ whole genome shotgun (WGS) entry which is preliminary data.</text>
</comment>
<evidence type="ECO:0000256" key="7">
    <source>
        <dbReference type="SAM" id="SignalP"/>
    </source>
</evidence>
<evidence type="ECO:0000256" key="6">
    <source>
        <dbReference type="ARBA" id="ARBA00023295"/>
    </source>
</evidence>
<protein>
    <recommendedName>
        <fullName evidence="3">beta-glucosidase</fullName>
        <ecNumber evidence="3">3.2.1.21</ecNumber>
    </recommendedName>
</protein>
<comment type="similarity">
    <text evidence="2">Belongs to the glycosyl hydrolase 3 family.</text>
</comment>
<dbReference type="AlphaFoldDB" id="A0AAD5QA88"/>
<dbReference type="InterPro" id="IPR013783">
    <property type="entry name" value="Ig-like_fold"/>
</dbReference>
<name>A0AAD5QA88_PYTIN</name>
<accession>A0AAD5QA88</accession>
<dbReference type="PANTHER" id="PTHR30620:SF16">
    <property type="entry name" value="LYSOSOMAL BETA GLUCOSIDASE"/>
    <property type="match status" value="1"/>
</dbReference>
<dbReference type="InterPro" id="IPR001764">
    <property type="entry name" value="Glyco_hydro_3_N"/>
</dbReference>
<dbReference type="InterPro" id="IPR036881">
    <property type="entry name" value="Glyco_hydro_3_C_sf"/>
</dbReference>
<sequence>MLKTWIKALCYTALALVAISEHRCDARSAAARARSIVESFTVDDILGQMTQINVDSILREDLTLDEDKVRAFAKLRIGSYLNSPFSGGPKGGKYSWTASEWRKVVSRIQEISMKENGGHPIIYGIDSVHGAIYVGNATIFGQQINAGASFNTELVRKMGAITGRDTIAAGMPWVFGPILEISQNPLWARTFETFGEDPFLVATMGGEIIRGLQSNPNIAACMKHFVGYSKTPTGLDRDSVTLSDFDLLNYFTLPFIEAVKAGVKTAMENYVSINGVPVVSSPKILRDLVRHDLGFEGVIVTDWAEINNLHDFHRVARSREEAVRMALTQTSLDMSMVPYEASFIDHAKAMLKEHPEYLPRLKESAARIIKTKIDLGLYDNPVPGKQEVDKVGQAEDRAVALDLARESVVLLKNQDNVLPLPQSASVFLTGHSAHDIGHLCGGWSVRWQGYSGNEMFPNGVSVKDGMQKIAGSVSYFNGLKVDGSYSAADMATAKAKAAAATYTVVVIGEGSYAEKPGDIYDLALPTGQISYVRELASTGTKVIVVLVGGRPRLLGDLPSSVHAVINAMLPGEQGGQAIAEILYGKVNPSGRLPITYPRDAAILIPYNHRVSTQCADGKACKMQWGFGTGMSYTNFEYSAVKLSKSTVYGKDDSLTATVTVKNTGKMAGKETVMLFLIQPFRSLSVPEVKQLKKFEKISLKAGESKSVSFTLTANDWSVFDPQIGNGFVRSAENGDFWVAIKPETDCAVYNAGAKDPLCAKFTLTDAIVPFALEGPQERKGVIIAQE</sequence>
<evidence type="ECO:0000313" key="10">
    <source>
        <dbReference type="Proteomes" id="UP001209570"/>
    </source>
</evidence>
<dbReference type="Gene3D" id="3.20.20.300">
    <property type="entry name" value="Glycoside hydrolase, family 3, N-terminal domain"/>
    <property type="match status" value="1"/>
</dbReference>
<dbReference type="GO" id="GO:0008422">
    <property type="term" value="F:beta-glucosidase activity"/>
    <property type="evidence" value="ECO:0007669"/>
    <property type="project" value="UniProtKB-EC"/>
</dbReference>
<dbReference type="InterPro" id="IPR036962">
    <property type="entry name" value="Glyco_hydro_3_N_sf"/>
</dbReference>
<dbReference type="Gene3D" id="3.40.50.1700">
    <property type="entry name" value="Glycoside hydrolase family 3 C-terminal domain"/>
    <property type="match status" value="1"/>
</dbReference>
<dbReference type="EMBL" id="JAKCXM010000164">
    <property type="protein sequence ID" value="KAJ0400050.1"/>
    <property type="molecule type" value="Genomic_DNA"/>
</dbReference>
<keyword evidence="5" id="KW-0378">Hydrolase</keyword>
<dbReference type="GO" id="GO:0009251">
    <property type="term" value="P:glucan catabolic process"/>
    <property type="evidence" value="ECO:0007669"/>
    <property type="project" value="TreeGrafter"/>
</dbReference>
<evidence type="ECO:0000256" key="2">
    <source>
        <dbReference type="ARBA" id="ARBA00005336"/>
    </source>
</evidence>
<dbReference type="SUPFAM" id="SSF51445">
    <property type="entry name" value="(Trans)glycosidases"/>
    <property type="match status" value="1"/>
</dbReference>
<dbReference type="FunFam" id="2.60.40.10:FF:000731">
    <property type="entry name" value="Lysosomal beta glucosidase"/>
    <property type="match status" value="1"/>
</dbReference>
<proteinExistence type="inferred from homology"/>
<dbReference type="Proteomes" id="UP001209570">
    <property type="component" value="Unassembled WGS sequence"/>
</dbReference>
<evidence type="ECO:0000259" key="8">
    <source>
        <dbReference type="SMART" id="SM01217"/>
    </source>
</evidence>
<organism evidence="9 10">
    <name type="scientific">Pythium insidiosum</name>
    <name type="common">Pythiosis disease agent</name>
    <dbReference type="NCBI Taxonomy" id="114742"/>
    <lineage>
        <taxon>Eukaryota</taxon>
        <taxon>Sar</taxon>
        <taxon>Stramenopiles</taxon>
        <taxon>Oomycota</taxon>
        <taxon>Peronosporomycetes</taxon>
        <taxon>Pythiales</taxon>
        <taxon>Pythiaceae</taxon>
        <taxon>Pythium</taxon>
    </lineage>
</organism>
<evidence type="ECO:0000256" key="1">
    <source>
        <dbReference type="ARBA" id="ARBA00000448"/>
    </source>
</evidence>
<gene>
    <name evidence="9" type="ORF">P43SY_005026</name>
</gene>
<feature type="domain" description="Fibronectin type III-like" evidence="8">
    <location>
        <begin position="670"/>
        <end position="744"/>
    </location>
</feature>
<dbReference type="FunFam" id="3.40.50.1700:FF:000006">
    <property type="entry name" value="Lysosomal beta glucosidase"/>
    <property type="match status" value="1"/>
</dbReference>
<dbReference type="SUPFAM" id="SSF52279">
    <property type="entry name" value="Beta-D-glucan exohydrolase, C-terminal domain"/>
    <property type="match status" value="1"/>
</dbReference>
<dbReference type="InterPro" id="IPR051915">
    <property type="entry name" value="Cellulose_Degrad_GH3"/>
</dbReference>
<dbReference type="Pfam" id="PF14310">
    <property type="entry name" value="Fn3-like"/>
    <property type="match status" value="1"/>
</dbReference>
<dbReference type="InterPro" id="IPR026891">
    <property type="entry name" value="Fn3-like"/>
</dbReference>
<evidence type="ECO:0000313" key="9">
    <source>
        <dbReference type="EMBL" id="KAJ0400050.1"/>
    </source>
</evidence>
<feature type="signal peptide" evidence="7">
    <location>
        <begin position="1"/>
        <end position="20"/>
    </location>
</feature>
<comment type="catalytic activity">
    <reaction evidence="1">
        <text>Hydrolysis of terminal, non-reducing beta-D-glucosyl residues with release of beta-D-glucose.</text>
        <dbReference type="EC" id="3.2.1.21"/>
    </reaction>
</comment>
<evidence type="ECO:0000256" key="3">
    <source>
        <dbReference type="ARBA" id="ARBA00012744"/>
    </source>
</evidence>
<dbReference type="Pfam" id="PF01915">
    <property type="entry name" value="Glyco_hydro_3_C"/>
    <property type="match status" value="1"/>
</dbReference>
<dbReference type="EC" id="3.2.1.21" evidence="3"/>
<dbReference type="Gene3D" id="2.60.40.10">
    <property type="entry name" value="Immunoglobulins"/>
    <property type="match status" value="1"/>
</dbReference>
<evidence type="ECO:0000256" key="4">
    <source>
        <dbReference type="ARBA" id="ARBA00022729"/>
    </source>
</evidence>
<keyword evidence="6" id="KW-0326">Glycosidase</keyword>
<dbReference type="Pfam" id="PF00933">
    <property type="entry name" value="Glyco_hydro_3"/>
    <property type="match status" value="1"/>
</dbReference>
<dbReference type="PRINTS" id="PR00133">
    <property type="entry name" value="GLHYDRLASE3"/>
</dbReference>
<keyword evidence="4 7" id="KW-0732">Signal</keyword>
<evidence type="ECO:0000256" key="5">
    <source>
        <dbReference type="ARBA" id="ARBA00022801"/>
    </source>
</evidence>
<dbReference type="InterPro" id="IPR002772">
    <property type="entry name" value="Glyco_hydro_3_C"/>
</dbReference>
<dbReference type="InterPro" id="IPR017853">
    <property type="entry name" value="GH"/>
</dbReference>